<keyword evidence="2" id="KW-0378">Hydrolase</keyword>
<sequence>MPVEKTLEVYQAPYVFFDLDDSLINKDASSLWIKWRARFDRWAIVEAIQALASLYRAYKKGTVSHWRLSTYYRTRTRGMSLEDYQDHIGHFFSERGHLYIYPQAASLLFAYHRQGSKLVLITGQDEIMAQAYADALGLDFVIGNRFELEFGKIKGLTKPLCYGDGKVEMAKSFAQKQGFELSEAVFYSDSHADLPLLEAVKQPVVLNPNKQLAELAKQRGWPRVDWRKN</sequence>
<dbReference type="Proteomes" id="UP000227088">
    <property type="component" value="Unassembled WGS sequence"/>
</dbReference>
<reference evidence="5" key="1">
    <citation type="journal article" date="2017" name="Proc. Natl. Acad. Sci. U.S.A.">
        <title>Simulation of Deepwater Horizon oil plume reveals substrate specialization within a complex community of hydrocarbon degraders.</title>
        <authorList>
            <person name="Hu P."/>
            <person name="Dubinsky E.A."/>
            <person name="Probst A.J."/>
            <person name="Wang J."/>
            <person name="Sieber C.M.K."/>
            <person name="Tom L.M."/>
            <person name="Gardinali P."/>
            <person name="Banfield J.F."/>
            <person name="Atlas R.M."/>
            <person name="Andersen G.L."/>
        </authorList>
    </citation>
    <scope>NUCLEOTIDE SEQUENCE [LARGE SCALE GENOMIC DNA]</scope>
</reference>
<organism evidence="4 5">
    <name type="scientific">Oleispira antarctica</name>
    <dbReference type="NCBI Taxonomy" id="188908"/>
    <lineage>
        <taxon>Bacteria</taxon>
        <taxon>Pseudomonadati</taxon>
        <taxon>Pseudomonadota</taxon>
        <taxon>Gammaproteobacteria</taxon>
        <taxon>Oceanospirillales</taxon>
        <taxon>Oceanospirillaceae</taxon>
        <taxon>Oleispira</taxon>
    </lineage>
</organism>
<dbReference type="AlphaFoldDB" id="A0A1Y5HW22"/>
<evidence type="ECO:0000313" key="4">
    <source>
        <dbReference type="EMBL" id="OUS41498.1"/>
    </source>
</evidence>
<dbReference type="NCBIfam" id="TIGR01490">
    <property type="entry name" value="HAD-SF-IB-hyp1"/>
    <property type="match status" value="1"/>
</dbReference>
<evidence type="ECO:0000256" key="2">
    <source>
        <dbReference type="ARBA" id="ARBA00022801"/>
    </source>
</evidence>
<name>A0A1Y5HW22_OLEAN</name>
<dbReference type="InterPro" id="IPR023214">
    <property type="entry name" value="HAD_sf"/>
</dbReference>
<dbReference type="GO" id="GO:0046872">
    <property type="term" value="F:metal ion binding"/>
    <property type="evidence" value="ECO:0007669"/>
    <property type="project" value="UniProtKB-KW"/>
</dbReference>
<evidence type="ECO:0008006" key="6">
    <source>
        <dbReference type="Google" id="ProtNLM"/>
    </source>
</evidence>
<proteinExistence type="predicted"/>
<accession>A0A1Y5HW22</accession>
<dbReference type="Gene3D" id="3.40.50.1000">
    <property type="entry name" value="HAD superfamily/HAD-like"/>
    <property type="match status" value="1"/>
</dbReference>
<dbReference type="PANTHER" id="PTHR43344">
    <property type="entry name" value="PHOSPHOSERINE PHOSPHATASE"/>
    <property type="match status" value="1"/>
</dbReference>
<keyword evidence="1" id="KW-0479">Metal-binding</keyword>
<dbReference type="SUPFAM" id="SSF56784">
    <property type="entry name" value="HAD-like"/>
    <property type="match status" value="1"/>
</dbReference>
<evidence type="ECO:0000313" key="5">
    <source>
        <dbReference type="Proteomes" id="UP000227088"/>
    </source>
</evidence>
<comment type="caution">
    <text evidence="4">The sequence shown here is derived from an EMBL/GenBank/DDBJ whole genome shotgun (WGS) entry which is preliminary data.</text>
</comment>
<dbReference type="GO" id="GO:0016787">
    <property type="term" value="F:hydrolase activity"/>
    <property type="evidence" value="ECO:0007669"/>
    <property type="project" value="UniProtKB-KW"/>
</dbReference>
<dbReference type="EMBL" id="MABE01000042">
    <property type="protein sequence ID" value="OUS41498.1"/>
    <property type="molecule type" value="Genomic_DNA"/>
</dbReference>
<keyword evidence="3" id="KW-0460">Magnesium</keyword>
<evidence type="ECO:0000256" key="3">
    <source>
        <dbReference type="ARBA" id="ARBA00022842"/>
    </source>
</evidence>
<dbReference type="NCBIfam" id="TIGR01488">
    <property type="entry name" value="HAD-SF-IB"/>
    <property type="match status" value="1"/>
</dbReference>
<evidence type="ECO:0000256" key="1">
    <source>
        <dbReference type="ARBA" id="ARBA00022723"/>
    </source>
</evidence>
<dbReference type="InterPro" id="IPR050582">
    <property type="entry name" value="HAD-like_SerB"/>
</dbReference>
<dbReference type="PANTHER" id="PTHR43344:SF13">
    <property type="entry name" value="PHOSPHATASE RV3661-RELATED"/>
    <property type="match status" value="1"/>
</dbReference>
<dbReference type="InterPro" id="IPR036412">
    <property type="entry name" value="HAD-like_sf"/>
</dbReference>
<dbReference type="Gene3D" id="1.20.1440.100">
    <property type="entry name" value="SG protein - dephosphorylation function"/>
    <property type="match status" value="1"/>
</dbReference>
<dbReference type="InterPro" id="IPR006385">
    <property type="entry name" value="HAD_hydro_SerB1"/>
</dbReference>
<protein>
    <recommendedName>
        <fullName evidence="6">Haloacid dehalogenase</fullName>
    </recommendedName>
</protein>
<dbReference type="Pfam" id="PF12710">
    <property type="entry name" value="HAD"/>
    <property type="match status" value="1"/>
</dbReference>
<gene>
    <name evidence="4" type="ORF">A9R00_00630</name>
</gene>